<keyword evidence="6" id="KW-1185">Reference proteome</keyword>
<dbReference type="Gene3D" id="2.10.109.10">
    <property type="entry name" value="Umud Fragment, subunit A"/>
    <property type="match status" value="1"/>
</dbReference>
<organism evidence="5 6">
    <name type="scientific">Alkanindiges hydrocarboniclasticus</name>
    <dbReference type="NCBI Taxonomy" id="1907941"/>
    <lineage>
        <taxon>Bacteria</taxon>
        <taxon>Pseudomonadati</taxon>
        <taxon>Pseudomonadota</taxon>
        <taxon>Gammaproteobacteria</taxon>
        <taxon>Moraxellales</taxon>
        <taxon>Moraxellaceae</taxon>
        <taxon>Alkanindiges</taxon>
    </lineage>
</organism>
<proteinExistence type="inferred from homology"/>
<gene>
    <name evidence="5" type="ORF">BKE30_14680</name>
</gene>
<evidence type="ECO:0000256" key="3">
    <source>
        <dbReference type="RuleBase" id="RU362042"/>
    </source>
</evidence>
<dbReference type="PANTHER" id="PTHR43390">
    <property type="entry name" value="SIGNAL PEPTIDASE I"/>
    <property type="match status" value="1"/>
</dbReference>
<dbReference type="GO" id="GO:0004252">
    <property type="term" value="F:serine-type endopeptidase activity"/>
    <property type="evidence" value="ECO:0007669"/>
    <property type="project" value="InterPro"/>
</dbReference>
<evidence type="ECO:0000313" key="6">
    <source>
        <dbReference type="Proteomes" id="UP000192132"/>
    </source>
</evidence>
<dbReference type="GO" id="GO:0006465">
    <property type="term" value="P:signal peptide processing"/>
    <property type="evidence" value="ECO:0007669"/>
    <property type="project" value="InterPro"/>
</dbReference>
<comment type="caution">
    <text evidence="5">The sequence shown here is derived from an EMBL/GenBank/DDBJ whole genome shotgun (WGS) entry which is preliminary data.</text>
</comment>
<evidence type="ECO:0000256" key="1">
    <source>
        <dbReference type="ARBA" id="ARBA00009370"/>
    </source>
</evidence>
<comment type="catalytic activity">
    <reaction evidence="3">
        <text>Cleavage of hydrophobic, N-terminal signal or leader sequences from secreted and periplasmic proteins.</text>
        <dbReference type="EC" id="3.4.21.89"/>
    </reaction>
</comment>
<dbReference type="EC" id="3.4.21.89" evidence="3"/>
<sequence length="206" mass="23387">MTTKASKISNWPKRIFWFFAKPPVEFVQQLHQATRGKRLKVMWTMVFMGLGIIIAQSASQSLGMTYGIGMDVSNISSNDHIFYLIKKNEIAVAQAKVGDYLVFQSDLLKPYVNSDAVIIKKIAATAGDRIKVQQGVVTVNGKEVTRLNPIVLGKLHKKASDYDREMVLPKNAFFVLGSNPRSYDSRYWNYLVIRQETVSRAYPFLF</sequence>
<dbReference type="AlphaFoldDB" id="A0A1S8CQD2"/>
<keyword evidence="3" id="KW-0645">Protease</keyword>
<dbReference type="Pfam" id="PF10502">
    <property type="entry name" value="Peptidase_S26"/>
    <property type="match status" value="1"/>
</dbReference>
<evidence type="ECO:0000256" key="2">
    <source>
        <dbReference type="ARBA" id="ARBA00019232"/>
    </source>
</evidence>
<dbReference type="STRING" id="1907941.BKE30_14680"/>
<evidence type="ECO:0000259" key="4">
    <source>
        <dbReference type="Pfam" id="PF10502"/>
    </source>
</evidence>
<dbReference type="GO" id="GO:0009003">
    <property type="term" value="F:signal peptidase activity"/>
    <property type="evidence" value="ECO:0007669"/>
    <property type="project" value="UniProtKB-EC"/>
</dbReference>
<feature type="transmembrane region" description="Helical" evidence="3">
    <location>
        <begin position="41"/>
        <end position="58"/>
    </location>
</feature>
<dbReference type="Proteomes" id="UP000192132">
    <property type="component" value="Unassembled WGS sequence"/>
</dbReference>
<dbReference type="InterPro" id="IPR000223">
    <property type="entry name" value="Pept_S26A_signal_pept_1"/>
</dbReference>
<evidence type="ECO:0000313" key="5">
    <source>
        <dbReference type="EMBL" id="ONG37374.1"/>
    </source>
</evidence>
<keyword evidence="3" id="KW-0472">Membrane</keyword>
<reference evidence="5 6" key="1">
    <citation type="submission" date="2016-10" db="EMBL/GenBank/DDBJ databases">
        <title>Draft Genome sequence of Alkanindiges sp. strain H1.</title>
        <authorList>
            <person name="Subhash Y."/>
            <person name="Lee S."/>
        </authorList>
    </citation>
    <scope>NUCLEOTIDE SEQUENCE [LARGE SCALE GENOMIC DNA]</scope>
    <source>
        <strain evidence="5 6">H1</strain>
    </source>
</reference>
<dbReference type="PANTHER" id="PTHR43390:SF1">
    <property type="entry name" value="CHLOROPLAST PROCESSING PEPTIDASE"/>
    <property type="match status" value="1"/>
</dbReference>
<name>A0A1S8CQD2_9GAMM</name>
<protein>
    <recommendedName>
        <fullName evidence="2 3">Signal peptidase I</fullName>
        <ecNumber evidence="3">3.4.21.89</ecNumber>
    </recommendedName>
</protein>
<dbReference type="EMBL" id="MLCN01000055">
    <property type="protein sequence ID" value="ONG37374.1"/>
    <property type="molecule type" value="Genomic_DNA"/>
</dbReference>
<comment type="similarity">
    <text evidence="1 3">Belongs to the peptidase S26 family.</text>
</comment>
<dbReference type="OrthoDB" id="5360818at2"/>
<keyword evidence="3" id="KW-1133">Transmembrane helix</keyword>
<comment type="caution">
    <text evidence="3">Lacks conserved residue(s) required for the propagation of feature annotation.</text>
</comment>
<keyword evidence="3" id="KW-0378">Hydrolase</keyword>
<keyword evidence="3" id="KW-0812">Transmembrane</keyword>
<dbReference type="NCBIfam" id="TIGR02227">
    <property type="entry name" value="sigpep_I_bact"/>
    <property type="match status" value="1"/>
</dbReference>
<dbReference type="SUPFAM" id="SSF51306">
    <property type="entry name" value="LexA/Signal peptidase"/>
    <property type="match status" value="1"/>
</dbReference>
<accession>A0A1S8CQD2</accession>
<dbReference type="GO" id="GO:0016020">
    <property type="term" value="C:membrane"/>
    <property type="evidence" value="ECO:0007669"/>
    <property type="project" value="UniProtKB-SubCell"/>
</dbReference>
<dbReference type="InterPro" id="IPR036286">
    <property type="entry name" value="LexA/Signal_pep-like_sf"/>
</dbReference>
<dbReference type="InterPro" id="IPR019533">
    <property type="entry name" value="Peptidase_S26"/>
</dbReference>
<feature type="domain" description="Peptidase S26" evidence="4">
    <location>
        <begin position="65"/>
        <end position="191"/>
    </location>
</feature>
<dbReference type="RefSeq" id="WP_076879338.1">
    <property type="nucleotide sequence ID" value="NZ_MLCN01000055.1"/>
</dbReference>
<comment type="subcellular location">
    <subcellularLocation>
        <location evidence="3">Membrane</location>
        <topology evidence="3">Multi-pass membrane protein</topology>
    </subcellularLocation>
</comment>